<dbReference type="GO" id="GO:1990195">
    <property type="term" value="C:macrolide transmembrane transporter complex"/>
    <property type="evidence" value="ECO:0007669"/>
    <property type="project" value="InterPro"/>
</dbReference>
<evidence type="ECO:0000256" key="3">
    <source>
        <dbReference type="SAM" id="Coils"/>
    </source>
</evidence>
<gene>
    <name evidence="7" type="ORF">METZ01_LOCUS323181</name>
</gene>
<evidence type="ECO:0000256" key="2">
    <source>
        <dbReference type="ARBA" id="ARBA00023054"/>
    </source>
</evidence>
<dbReference type="InterPro" id="IPR058636">
    <property type="entry name" value="Beta-barrel_YknX"/>
</dbReference>
<dbReference type="AlphaFoldDB" id="A0A382PBU8"/>
<feature type="non-terminal residue" evidence="7">
    <location>
        <position position="346"/>
    </location>
</feature>
<feature type="domain" description="Multidrug resistance protein MdtA-like alpha-helical hairpin" evidence="4">
    <location>
        <begin position="57"/>
        <end position="138"/>
    </location>
</feature>
<evidence type="ECO:0008006" key="8">
    <source>
        <dbReference type="Google" id="ProtNLM"/>
    </source>
</evidence>
<sequence>MSVDISSSVMGRVTRLAVNEGDRVTATQFLLEIDPESLLAAVNRGQASLGATESGLEQAQVSVETARVNLELARDNLKRQQELWKLSLVSREIYDQARTEVELRETEFRARQVEITTATQRIRQEQATLDSAEHDLTQVTITSPIDGIVTRRNIEEGETVVIGTMNNAGTVLLTIADFSILEAHVEVDETDIPSVRLGQPAEITIDALPDSTYYGVVTEIGNSPIQDAGQQGTQATNFKVVVTLDGNVPGVRPGFTATADITTATRTDAISVPIQATTVREVGVNSDGFLDLASPAGNSAEPASAWTAGAETFSSAIQAQRFSEPNNVLPISEETEEIEGVFIIRD</sequence>
<dbReference type="GO" id="GO:0030313">
    <property type="term" value="C:cell envelope"/>
    <property type="evidence" value="ECO:0007669"/>
    <property type="project" value="UniProtKB-SubCell"/>
</dbReference>
<dbReference type="EMBL" id="UINC01105990">
    <property type="protein sequence ID" value="SVC70327.1"/>
    <property type="molecule type" value="Genomic_DNA"/>
</dbReference>
<feature type="coiled-coil region" evidence="3">
    <location>
        <begin position="56"/>
        <end position="83"/>
    </location>
</feature>
<dbReference type="InterPro" id="IPR058624">
    <property type="entry name" value="MdtA-like_HH"/>
</dbReference>
<dbReference type="GO" id="GO:1990961">
    <property type="term" value="P:xenobiotic detoxification by transmembrane export across the plasma membrane"/>
    <property type="evidence" value="ECO:0007669"/>
    <property type="project" value="InterPro"/>
</dbReference>
<proteinExistence type="predicted"/>
<dbReference type="SUPFAM" id="SSF111369">
    <property type="entry name" value="HlyD-like secretion proteins"/>
    <property type="match status" value="1"/>
</dbReference>
<dbReference type="PANTHER" id="PTHR32347:SF14">
    <property type="entry name" value="EFFLUX SYSTEM COMPONENT YKNX-RELATED"/>
    <property type="match status" value="1"/>
</dbReference>
<dbReference type="GO" id="GO:0019898">
    <property type="term" value="C:extrinsic component of membrane"/>
    <property type="evidence" value="ECO:0007669"/>
    <property type="project" value="InterPro"/>
</dbReference>
<dbReference type="Pfam" id="PF25990">
    <property type="entry name" value="Beta-barrel_YknX"/>
    <property type="match status" value="1"/>
</dbReference>
<organism evidence="7">
    <name type="scientific">marine metagenome</name>
    <dbReference type="NCBI Taxonomy" id="408172"/>
    <lineage>
        <taxon>unclassified sequences</taxon>
        <taxon>metagenomes</taxon>
        <taxon>ecological metagenomes</taxon>
    </lineage>
</organism>
<evidence type="ECO:0000256" key="1">
    <source>
        <dbReference type="ARBA" id="ARBA00004196"/>
    </source>
</evidence>
<dbReference type="Pfam" id="PF25876">
    <property type="entry name" value="HH_MFP_RND"/>
    <property type="match status" value="1"/>
</dbReference>
<dbReference type="Pfam" id="PF25917">
    <property type="entry name" value="BSH_RND"/>
    <property type="match status" value="1"/>
</dbReference>
<feature type="domain" description="YknX-like beta-barrel" evidence="6">
    <location>
        <begin position="183"/>
        <end position="261"/>
    </location>
</feature>
<evidence type="ECO:0000259" key="4">
    <source>
        <dbReference type="Pfam" id="PF25876"/>
    </source>
</evidence>
<protein>
    <recommendedName>
        <fullName evidence="8">RND efflux pump membrane fusion protein barrel-sandwich domain-containing protein</fullName>
    </recommendedName>
</protein>
<evidence type="ECO:0000259" key="5">
    <source>
        <dbReference type="Pfam" id="PF25917"/>
    </source>
</evidence>
<dbReference type="InterPro" id="IPR030190">
    <property type="entry name" value="MacA_alpha-hairpin_sf"/>
</dbReference>
<keyword evidence="2 3" id="KW-0175">Coiled coil</keyword>
<accession>A0A382PBU8</accession>
<comment type="subcellular location">
    <subcellularLocation>
        <location evidence="1">Cell envelope</location>
    </subcellularLocation>
</comment>
<reference evidence="7" key="1">
    <citation type="submission" date="2018-05" db="EMBL/GenBank/DDBJ databases">
        <authorList>
            <person name="Lanie J.A."/>
            <person name="Ng W.-L."/>
            <person name="Kazmierczak K.M."/>
            <person name="Andrzejewski T.M."/>
            <person name="Davidsen T.M."/>
            <person name="Wayne K.J."/>
            <person name="Tettelin H."/>
            <person name="Glass J.I."/>
            <person name="Rusch D."/>
            <person name="Podicherti R."/>
            <person name="Tsui H.-C.T."/>
            <person name="Winkler M.E."/>
        </authorList>
    </citation>
    <scope>NUCLEOTIDE SEQUENCE</scope>
</reference>
<dbReference type="InterPro" id="IPR058625">
    <property type="entry name" value="MdtA-like_BSH"/>
</dbReference>
<evidence type="ECO:0000313" key="7">
    <source>
        <dbReference type="EMBL" id="SVC70327.1"/>
    </source>
</evidence>
<dbReference type="Gene3D" id="6.10.140.1990">
    <property type="match status" value="1"/>
</dbReference>
<dbReference type="PANTHER" id="PTHR32347">
    <property type="entry name" value="EFFLUX SYSTEM COMPONENT YKNX-RELATED"/>
    <property type="match status" value="1"/>
</dbReference>
<feature type="domain" description="Multidrug resistance protein MdtA-like barrel-sandwich hybrid" evidence="5">
    <location>
        <begin position="3"/>
        <end position="167"/>
    </location>
</feature>
<dbReference type="Gene3D" id="2.40.30.170">
    <property type="match status" value="1"/>
</dbReference>
<name>A0A382PBU8_9ZZZZ</name>
<evidence type="ECO:0000259" key="6">
    <source>
        <dbReference type="Pfam" id="PF25990"/>
    </source>
</evidence>
<dbReference type="InterPro" id="IPR050465">
    <property type="entry name" value="UPF0194_transport"/>
</dbReference>
<dbReference type="Gene3D" id="2.40.50.100">
    <property type="match status" value="1"/>
</dbReference>